<dbReference type="AlphaFoldDB" id="A0AAP5I8E5"/>
<evidence type="ECO:0000313" key="1">
    <source>
        <dbReference type="EMBL" id="MDR9896665.1"/>
    </source>
</evidence>
<name>A0AAP5I8E5_9CYAN</name>
<protein>
    <submittedName>
        <fullName evidence="1">Uncharacterized protein</fullName>
    </submittedName>
</protein>
<evidence type="ECO:0000313" key="2">
    <source>
        <dbReference type="Proteomes" id="UP000667802"/>
    </source>
</evidence>
<dbReference type="EMBL" id="JAALHA020000009">
    <property type="protein sequence ID" value="MDR9896665.1"/>
    <property type="molecule type" value="Genomic_DNA"/>
</dbReference>
<reference evidence="2" key="1">
    <citation type="journal article" date="2021" name="Science">
        <title>Hunting the eagle killer: A cyanobacterial neurotoxin causes vacuolar myelinopathy.</title>
        <authorList>
            <person name="Breinlinger S."/>
            <person name="Phillips T.J."/>
            <person name="Haram B.N."/>
            <person name="Mares J."/>
            <person name="Martinez Yerena J.A."/>
            <person name="Hrouzek P."/>
            <person name="Sobotka R."/>
            <person name="Henderson W.M."/>
            <person name="Schmieder P."/>
            <person name="Williams S.M."/>
            <person name="Lauderdale J.D."/>
            <person name="Wilde H.D."/>
            <person name="Gerrin W."/>
            <person name="Kust A."/>
            <person name="Washington J.W."/>
            <person name="Wagner C."/>
            <person name="Geier B."/>
            <person name="Liebeke M."/>
            <person name="Enke H."/>
            <person name="Niedermeyer T.H.J."/>
            <person name="Wilde S.B."/>
        </authorList>
    </citation>
    <scope>NUCLEOTIDE SEQUENCE [LARGE SCALE GENOMIC DNA]</scope>
    <source>
        <strain evidence="2">Thurmond2011</strain>
    </source>
</reference>
<accession>A0AAP5I8E5</accession>
<proteinExistence type="predicted"/>
<organism evidence="1 2">
    <name type="scientific">Aetokthonos hydrillicola Thurmond2011</name>
    <dbReference type="NCBI Taxonomy" id="2712845"/>
    <lineage>
        <taxon>Bacteria</taxon>
        <taxon>Bacillati</taxon>
        <taxon>Cyanobacteriota</taxon>
        <taxon>Cyanophyceae</taxon>
        <taxon>Nostocales</taxon>
        <taxon>Hapalosiphonaceae</taxon>
        <taxon>Aetokthonos</taxon>
    </lineage>
</organism>
<keyword evidence="2" id="KW-1185">Reference proteome</keyword>
<gene>
    <name evidence="1" type="ORF">G7B40_019155</name>
</gene>
<sequence length="136" mass="15178">MIAAIGFIWCIHLLKPPSEDFCTGEGYLPSNSPLETIHAIKVVIEPWLGEHQVYGIFQIDSHKSPPGHPVILTVVGAGKYCETTNPIGQHFQGIDAAPGYYLTKHYVRTRSVLWSAIHGLLNKLQQPQNWTLTYAK</sequence>
<comment type="caution">
    <text evidence="1">The sequence shown here is derived from an EMBL/GenBank/DDBJ whole genome shotgun (WGS) entry which is preliminary data.</text>
</comment>
<dbReference type="Proteomes" id="UP000667802">
    <property type="component" value="Unassembled WGS sequence"/>
</dbReference>